<evidence type="ECO:0000256" key="1">
    <source>
        <dbReference type="ARBA" id="ARBA00022723"/>
    </source>
</evidence>
<dbReference type="AlphaFoldDB" id="A0A5N3ZYT2"/>
<keyword evidence="7" id="KW-1185">Reference proteome</keyword>
<evidence type="ECO:0000313" key="6">
    <source>
        <dbReference type="EMBL" id="KAB0790217.1"/>
    </source>
</evidence>
<dbReference type="GO" id="GO:0008270">
    <property type="term" value="F:zinc ion binding"/>
    <property type="evidence" value="ECO:0007669"/>
    <property type="project" value="UniProtKB-KW"/>
</dbReference>
<organism evidence="6 7">
    <name type="scientific">Photinus pyralis</name>
    <name type="common">Common eastern firefly</name>
    <name type="synonym">Lampyris pyralis</name>
    <dbReference type="NCBI Taxonomy" id="7054"/>
    <lineage>
        <taxon>Eukaryota</taxon>
        <taxon>Metazoa</taxon>
        <taxon>Ecdysozoa</taxon>
        <taxon>Arthropoda</taxon>
        <taxon>Hexapoda</taxon>
        <taxon>Insecta</taxon>
        <taxon>Pterygota</taxon>
        <taxon>Neoptera</taxon>
        <taxon>Endopterygota</taxon>
        <taxon>Coleoptera</taxon>
        <taxon>Polyphaga</taxon>
        <taxon>Elateriformia</taxon>
        <taxon>Elateroidea</taxon>
        <taxon>Lampyridae</taxon>
        <taxon>Lampyrinae</taxon>
        <taxon>Photinus</taxon>
    </lineage>
</organism>
<dbReference type="EMBL" id="VVIM01001666">
    <property type="protein sequence ID" value="KAB0790217.1"/>
    <property type="molecule type" value="Genomic_DNA"/>
</dbReference>
<dbReference type="GO" id="GO:0003676">
    <property type="term" value="F:nucleic acid binding"/>
    <property type="evidence" value="ECO:0007669"/>
    <property type="project" value="InterPro"/>
</dbReference>
<dbReference type="SUPFAM" id="SSF57903">
    <property type="entry name" value="FYVE/PHD zinc finger"/>
    <property type="match status" value="1"/>
</dbReference>
<dbReference type="Pfam" id="PF03184">
    <property type="entry name" value="DDE_1"/>
    <property type="match status" value="1"/>
</dbReference>
<dbReference type="InterPro" id="IPR004875">
    <property type="entry name" value="DDE_SF_endonuclease_dom"/>
</dbReference>
<gene>
    <name evidence="6" type="ORF">PPYR_15450</name>
</gene>
<evidence type="ECO:0000259" key="5">
    <source>
        <dbReference type="SMART" id="SM00249"/>
    </source>
</evidence>
<dbReference type="InParanoid" id="A0A5N3ZYT2"/>
<keyword evidence="1" id="KW-0479">Metal-binding</keyword>
<feature type="domain" description="Zinc finger PHD-type" evidence="5">
    <location>
        <begin position="460"/>
        <end position="508"/>
    </location>
</feature>
<protein>
    <recommendedName>
        <fullName evidence="5">Zinc finger PHD-type domain-containing protein</fullName>
    </recommendedName>
</protein>
<dbReference type="SMART" id="SM00249">
    <property type="entry name" value="PHD"/>
    <property type="match status" value="1"/>
</dbReference>
<dbReference type="InterPro" id="IPR001965">
    <property type="entry name" value="Znf_PHD"/>
</dbReference>
<sequence>MCVTPPTREQEHHVAATFPENGTPIVNLKRRVTLASGALYRSEVQSKGIGIIGTLTGHTAVDPVEFVEPKTFSSSEQGGAHLLFEGVSQIVSPTPYPEYYSFVWFNLIEPLAEASPLFNVGFVNQRHSNLALQSLWLDADRNFFPKWFEHFLHYSKPSATDPVLLILDGHATHTKNVQLIEAARQNHVHILCIPPHTSHRLQPLDVSFMFPLSTFHTQECETWMRQNPGRAITIRQVGSIFGKSYLKASTPQNAINGFKKTGIFPLDPNVFPEEAFAASETTDRDLDADAVTIQDAVFHATENPVVDKTSSSTTNVMQDINVSPITVDSNCASCSNVSSSSPTQTIPPDSNVASCSGLQTPIFKKISKNNYVSPIDIMPAPKVKSTCETRKVSKNRGKTAVLTSSPYLKELQEKKGQKVSKRKVVETKLPKQKKPRKGTKGQNKKNTEPISSDEEVEDTSCIVCDGTFLKSKEGEGWISCSICRLWAHEECSGFDTDNDKPYVCDFCT</sequence>
<evidence type="ECO:0000256" key="3">
    <source>
        <dbReference type="ARBA" id="ARBA00022833"/>
    </source>
</evidence>
<feature type="region of interest" description="Disordered" evidence="4">
    <location>
        <begin position="412"/>
        <end position="452"/>
    </location>
</feature>
<evidence type="ECO:0000256" key="4">
    <source>
        <dbReference type="SAM" id="MobiDB-lite"/>
    </source>
</evidence>
<name>A0A5N3ZYT2_PHOPY</name>
<accession>A0A5N3ZYT2</accession>
<evidence type="ECO:0000313" key="7">
    <source>
        <dbReference type="Proteomes" id="UP000327044"/>
    </source>
</evidence>
<feature type="compositionally biased region" description="Basic residues" evidence="4">
    <location>
        <begin position="430"/>
        <end position="443"/>
    </location>
</feature>
<dbReference type="CDD" id="cd15517">
    <property type="entry name" value="PHD_TCF19_like"/>
    <property type="match status" value="1"/>
</dbReference>
<dbReference type="Gene3D" id="3.30.40.10">
    <property type="entry name" value="Zinc/RING finger domain, C3HC4 (zinc finger)"/>
    <property type="match status" value="1"/>
</dbReference>
<dbReference type="InterPro" id="IPR013083">
    <property type="entry name" value="Znf_RING/FYVE/PHD"/>
</dbReference>
<dbReference type="InterPro" id="IPR011011">
    <property type="entry name" value="Znf_FYVE_PHD"/>
</dbReference>
<comment type="caution">
    <text evidence="6">The sequence shown here is derived from an EMBL/GenBank/DDBJ whole genome shotgun (WGS) entry which is preliminary data.</text>
</comment>
<dbReference type="Proteomes" id="UP000327044">
    <property type="component" value="Unassembled WGS sequence"/>
</dbReference>
<evidence type="ECO:0000256" key="2">
    <source>
        <dbReference type="ARBA" id="ARBA00022771"/>
    </source>
</evidence>
<reference evidence="6 7" key="1">
    <citation type="journal article" date="2018" name="Elife">
        <title>Firefly genomes illuminate parallel origins of bioluminescence in beetles.</title>
        <authorList>
            <person name="Fallon T.R."/>
            <person name="Lower S.E."/>
            <person name="Chang C.H."/>
            <person name="Bessho-Uehara M."/>
            <person name="Martin G.J."/>
            <person name="Bewick A.J."/>
            <person name="Behringer M."/>
            <person name="Debat H.J."/>
            <person name="Wong I."/>
            <person name="Day J.C."/>
            <person name="Suvorov A."/>
            <person name="Silva C.J."/>
            <person name="Stanger-Hall K.F."/>
            <person name="Hall D.W."/>
            <person name="Schmitz R.J."/>
            <person name="Nelson D.R."/>
            <person name="Lewis S.M."/>
            <person name="Shigenobu S."/>
            <person name="Bybee S.M."/>
            <person name="Larracuente A.M."/>
            <person name="Oba Y."/>
            <person name="Weng J.K."/>
        </authorList>
    </citation>
    <scope>NUCLEOTIDE SEQUENCE [LARGE SCALE GENOMIC DNA]</scope>
    <source>
        <strain evidence="6">1611_PpyrPB1</strain>
        <tissue evidence="6">Whole body</tissue>
    </source>
</reference>
<keyword evidence="3" id="KW-0862">Zinc</keyword>
<keyword evidence="2" id="KW-0863">Zinc-finger</keyword>
<proteinExistence type="predicted"/>